<dbReference type="PANTHER" id="PTHR30036">
    <property type="entry name" value="D-XYLOSE-BINDING PERIPLASMIC PROTEIN"/>
    <property type="match status" value="1"/>
</dbReference>
<dbReference type="Proteomes" id="UP001321506">
    <property type="component" value="Unassembled WGS sequence"/>
</dbReference>
<dbReference type="InterPro" id="IPR025997">
    <property type="entry name" value="SBP_2_dom"/>
</dbReference>
<sequence length="308" mass="33173">MTVAVVRQLNVGDVYQDWIDGVQQQADELGIKLDVYNADGDNAKQALYMEQAVASKPDGILIGWGFGDSLAPGLKLAEDAGIPVVSYYVQVEPSENVLAMDQGDDLMMKEILAQMLDHTGEDADIIYCYVPGYQALDNRDVEYQSFLSEHSGLNQVAQIGVVSSNTAAETADQAKAALTANPNVTAIVAPWDEFAKGAVLAVEELGLQDKVKVYGIDISTADIAVMTKDGSPWVVTGTTDHVNVGQVSMRTMALKIADQVDGNVLSIPPAIITQDQLRAASIQNMDQLIAEVPDLFTPDLMRAPWMAK</sequence>
<comment type="subcellular location">
    <subcellularLocation>
        <location evidence="1">Cell envelope</location>
    </subcellularLocation>
</comment>
<feature type="domain" description="Periplasmic binding protein" evidence="3">
    <location>
        <begin position="12"/>
        <end position="253"/>
    </location>
</feature>
<protein>
    <submittedName>
        <fullName evidence="4">Substrate-binding domain-containing protein</fullName>
    </submittedName>
</protein>
<comment type="caution">
    <text evidence="4">The sequence shown here is derived from an EMBL/GenBank/DDBJ whole genome shotgun (WGS) entry which is preliminary data.</text>
</comment>
<dbReference type="GO" id="GO:0030246">
    <property type="term" value="F:carbohydrate binding"/>
    <property type="evidence" value="ECO:0007669"/>
    <property type="project" value="TreeGrafter"/>
</dbReference>
<evidence type="ECO:0000313" key="4">
    <source>
        <dbReference type="EMBL" id="MDI2097380.1"/>
    </source>
</evidence>
<dbReference type="InterPro" id="IPR050555">
    <property type="entry name" value="Bact_Solute-Bind_Prot2"/>
</dbReference>
<gene>
    <name evidence="4" type="ORF">QF206_00155</name>
</gene>
<dbReference type="PANTHER" id="PTHR30036:SF7">
    <property type="entry name" value="ABC TRANSPORTER PERIPLASMIC-BINDING PROTEIN YPHF"/>
    <property type="match status" value="1"/>
</dbReference>
<comment type="similarity">
    <text evidence="2">Belongs to the bacterial solute-binding protein 2 family.</text>
</comment>
<evidence type="ECO:0000259" key="3">
    <source>
        <dbReference type="Pfam" id="PF13407"/>
    </source>
</evidence>
<dbReference type="InterPro" id="IPR028082">
    <property type="entry name" value="Peripla_BP_I"/>
</dbReference>
<name>A0AAW6T7J1_9MICO</name>
<dbReference type="GO" id="GO:0030288">
    <property type="term" value="C:outer membrane-bounded periplasmic space"/>
    <property type="evidence" value="ECO:0007669"/>
    <property type="project" value="TreeGrafter"/>
</dbReference>
<organism evidence="4 5">
    <name type="scientific">Ruicaihuangia caeni</name>
    <dbReference type="NCBI Taxonomy" id="3042517"/>
    <lineage>
        <taxon>Bacteria</taxon>
        <taxon>Bacillati</taxon>
        <taxon>Actinomycetota</taxon>
        <taxon>Actinomycetes</taxon>
        <taxon>Micrococcales</taxon>
        <taxon>Microbacteriaceae</taxon>
        <taxon>Ruicaihuangia</taxon>
    </lineage>
</organism>
<reference evidence="4 5" key="1">
    <citation type="submission" date="2023-04" db="EMBL/GenBank/DDBJ databases">
        <title>Klugiella caeni sp. nov. isolated from the sludge of biochemical tank.</title>
        <authorList>
            <person name="Geng K."/>
        </authorList>
    </citation>
    <scope>NUCLEOTIDE SEQUENCE [LARGE SCALE GENOMIC DNA]</scope>
    <source>
        <strain evidence="4 5">YN-L-19</strain>
    </source>
</reference>
<dbReference type="Pfam" id="PF13407">
    <property type="entry name" value="Peripla_BP_4"/>
    <property type="match status" value="1"/>
</dbReference>
<keyword evidence="5" id="KW-1185">Reference proteome</keyword>
<dbReference type="EMBL" id="JASATX010000001">
    <property type="protein sequence ID" value="MDI2097380.1"/>
    <property type="molecule type" value="Genomic_DNA"/>
</dbReference>
<evidence type="ECO:0000256" key="1">
    <source>
        <dbReference type="ARBA" id="ARBA00004196"/>
    </source>
</evidence>
<accession>A0AAW6T7J1</accession>
<proteinExistence type="inferred from homology"/>
<evidence type="ECO:0000256" key="2">
    <source>
        <dbReference type="ARBA" id="ARBA00007639"/>
    </source>
</evidence>
<evidence type="ECO:0000313" key="5">
    <source>
        <dbReference type="Proteomes" id="UP001321506"/>
    </source>
</evidence>
<dbReference type="Gene3D" id="3.40.50.2300">
    <property type="match status" value="2"/>
</dbReference>
<dbReference type="SUPFAM" id="SSF53822">
    <property type="entry name" value="Periplasmic binding protein-like I"/>
    <property type="match status" value="1"/>
</dbReference>
<dbReference type="AlphaFoldDB" id="A0AAW6T7J1"/>